<dbReference type="AlphaFoldDB" id="A0A3P7XTE1"/>
<keyword evidence="3" id="KW-1185">Reference proteome</keyword>
<gene>
    <name evidence="2" type="ORF">SMTD_LOCUS1446</name>
</gene>
<evidence type="ECO:0000256" key="1">
    <source>
        <dbReference type="SAM" id="MobiDB-lite"/>
    </source>
</evidence>
<organism evidence="2 3">
    <name type="scientific">Schistosoma mattheei</name>
    <dbReference type="NCBI Taxonomy" id="31246"/>
    <lineage>
        <taxon>Eukaryota</taxon>
        <taxon>Metazoa</taxon>
        <taxon>Spiralia</taxon>
        <taxon>Lophotrochozoa</taxon>
        <taxon>Platyhelminthes</taxon>
        <taxon>Trematoda</taxon>
        <taxon>Digenea</taxon>
        <taxon>Strigeidida</taxon>
        <taxon>Schistosomatoidea</taxon>
        <taxon>Schistosomatidae</taxon>
        <taxon>Schistosoma</taxon>
    </lineage>
</organism>
<reference evidence="2 3" key="1">
    <citation type="submission" date="2018-11" db="EMBL/GenBank/DDBJ databases">
        <authorList>
            <consortium name="Pathogen Informatics"/>
        </authorList>
    </citation>
    <scope>NUCLEOTIDE SEQUENCE [LARGE SCALE GENOMIC DNA]</scope>
    <source>
        <strain>Denwood</strain>
        <strain evidence="3">Zambia</strain>
    </source>
</reference>
<feature type="compositionally biased region" description="Polar residues" evidence="1">
    <location>
        <begin position="21"/>
        <end position="36"/>
    </location>
</feature>
<dbReference type="Proteomes" id="UP000269396">
    <property type="component" value="Unassembled WGS sequence"/>
</dbReference>
<name>A0A3P7XTE1_9TREM</name>
<sequence length="36" mass="4161">MSKVNIQFDRVPPESPVNKIRLSNKSNLNRHNASRL</sequence>
<evidence type="ECO:0000313" key="2">
    <source>
        <dbReference type="EMBL" id="VDO78230.1"/>
    </source>
</evidence>
<feature type="region of interest" description="Disordered" evidence="1">
    <location>
        <begin position="1"/>
        <end position="36"/>
    </location>
</feature>
<protein>
    <submittedName>
        <fullName evidence="2">Uncharacterized protein</fullName>
    </submittedName>
</protein>
<proteinExistence type="predicted"/>
<accession>A0A3P7XTE1</accession>
<dbReference type="EMBL" id="UZAL01001613">
    <property type="protein sequence ID" value="VDO78230.1"/>
    <property type="molecule type" value="Genomic_DNA"/>
</dbReference>
<evidence type="ECO:0000313" key="3">
    <source>
        <dbReference type="Proteomes" id="UP000269396"/>
    </source>
</evidence>